<dbReference type="GO" id="GO:0003677">
    <property type="term" value="F:DNA binding"/>
    <property type="evidence" value="ECO:0007669"/>
    <property type="project" value="UniProtKB-UniRule"/>
</dbReference>
<proteinExistence type="predicted"/>
<dbReference type="Proteomes" id="UP000265828">
    <property type="component" value="Unassembled WGS sequence"/>
</dbReference>
<accession>A0A395X9D5</accession>
<evidence type="ECO:0000259" key="4">
    <source>
        <dbReference type="PROSITE" id="PS51898"/>
    </source>
</evidence>
<evidence type="ECO:0000313" key="7">
    <source>
        <dbReference type="Proteomes" id="UP000265828"/>
    </source>
</evidence>
<dbReference type="Pfam" id="PF00589">
    <property type="entry name" value="Phage_integrase"/>
    <property type="match status" value="1"/>
</dbReference>
<dbReference type="InterPro" id="IPR002104">
    <property type="entry name" value="Integrase_catalytic"/>
</dbReference>
<gene>
    <name evidence="6" type="ORF">DWW07_08945</name>
</gene>
<dbReference type="GO" id="GO:0015074">
    <property type="term" value="P:DNA integration"/>
    <property type="evidence" value="ECO:0007669"/>
    <property type="project" value="InterPro"/>
</dbReference>
<feature type="domain" description="Core-binding (CB)" evidence="5">
    <location>
        <begin position="78"/>
        <end position="158"/>
    </location>
</feature>
<evidence type="ECO:0000259" key="5">
    <source>
        <dbReference type="PROSITE" id="PS51900"/>
    </source>
</evidence>
<protein>
    <submittedName>
        <fullName evidence="6">Site-specific integrase</fullName>
    </submittedName>
</protein>
<dbReference type="Gene3D" id="1.10.443.10">
    <property type="entry name" value="Intergrase catalytic core"/>
    <property type="match status" value="1"/>
</dbReference>
<dbReference type="Gene3D" id="1.10.150.130">
    <property type="match status" value="1"/>
</dbReference>
<dbReference type="PROSITE" id="PS51898">
    <property type="entry name" value="TYR_RECOMBINASE"/>
    <property type="match status" value="1"/>
</dbReference>
<dbReference type="GO" id="GO:0006310">
    <property type="term" value="P:DNA recombination"/>
    <property type="evidence" value="ECO:0007669"/>
    <property type="project" value="UniProtKB-KW"/>
</dbReference>
<feature type="domain" description="Tyr recombinase" evidence="4">
    <location>
        <begin position="171"/>
        <end position="346"/>
    </location>
</feature>
<dbReference type="PROSITE" id="PS51900">
    <property type="entry name" value="CB"/>
    <property type="match status" value="1"/>
</dbReference>
<dbReference type="InterPro" id="IPR044068">
    <property type="entry name" value="CB"/>
</dbReference>
<name>A0A395X9D5_9FIRM</name>
<evidence type="ECO:0000313" key="6">
    <source>
        <dbReference type="EMBL" id="RGV64318.1"/>
    </source>
</evidence>
<evidence type="ECO:0000256" key="2">
    <source>
        <dbReference type="ARBA" id="ARBA00023172"/>
    </source>
</evidence>
<dbReference type="AlphaFoldDB" id="A0A395X9D5"/>
<sequence length="369" mass="42332">MATAKKLPSGSWRCQVFSHIEEIPLSDGTIKKKRVYKSFTCSDPSKKGKRICEQMAAEWAAKKESEVLTARYVPPEDMTLKEACNKYIESRTGVLSPGTIREYKRSVKRDMAKLMSLNIMEITQEDVQAEMNREALTHSPKTVYNMHGFLSTVLKTYRSDFILRTSLPKKVRPKIYVPTSAEVKKVIECTVGSELEIPVLLAAFGPMRRSEICALNSDHIKQNIVHVEYAMVMNDSHGWVIKRPKSFAGDRFISYPDFVADKLKGIHGKITNLNPSQISDRFSDLLDDNQIHHFRFHDLRHYCASELHTLGIPDVYIMQRGGWEDDTTLKNVYRHVLVDREKEMNEIGNDYFSKLCNTECNTKKESAEK</sequence>
<dbReference type="SUPFAM" id="SSF56349">
    <property type="entry name" value="DNA breaking-rejoining enzymes"/>
    <property type="match status" value="1"/>
</dbReference>
<reference evidence="6 7" key="1">
    <citation type="submission" date="2018-08" db="EMBL/GenBank/DDBJ databases">
        <title>A genome reference for cultivated species of the human gut microbiota.</title>
        <authorList>
            <person name="Zou Y."/>
            <person name="Xue W."/>
            <person name="Luo G."/>
        </authorList>
    </citation>
    <scope>NUCLEOTIDE SEQUENCE [LARGE SCALE GENOMIC DNA]</scope>
    <source>
        <strain evidence="6 7">AF14-23</strain>
    </source>
</reference>
<comment type="caution">
    <text evidence="6">The sequence shown here is derived from an EMBL/GenBank/DDBJ whole genome shotgun (WGS) entry which is preliminary data.</text>
</comment>
<dbReference type="InterPro" id="IPR011010">
    <property type="entry name" value="DNA_brk_join_enz"/>
</dbReference>
<keyword evidence="2" id="KW-0233">DNA recombination</keyword>
<keyword evidence="1 3" id="KW-0238">DNA-binding</keyword>
<dbReference type="RefSeq" id="WP_118037042.1">
    <property type="nucleotide sequence ID" value="NZ_QRYY01000006.1"/>
</dbReference>
<dbReference type="InterPro" id="IPR010998">
    <property type="entry name" value="Integrase_recombinase_N"/>
</dbReference>
<dbReference type="InterPro" id="IPR013762">
    <property type="entry name" value="Integrase-like_cat_sf"/>
</dbReference>
<dbReference type="CDD" id="cd01189">
    <property type="entry name" value="INT_ICEBs1_C_like"/>
    <property type="match status" value="1"/>
</dbReference>
<dbReference type="EMBL" id="QRZI01000005">
    <property type="protein sequence ID" value="RGV64318.1"/>
    <property type="molecule type" value="Genomic_DNA"/>
</dbReference>
<organism evidence="6 7">
    <name type="scientific">Blautia obeum</name>
    <dbReference type="NCBI Taxonomy" id="40520"/>
    <lineage>
        <taxon>Bacteria</taxon>
        <taxon>Bacillati</taxon>
        <taxon>Bacillota</taxon>
        <taxon>Clostridia</taxon>
        <taxon>Lachnospirales</taxon>
        <taxon>Lachnospiraceae</taxon>
        <taxon>Blautia</taxon>
    </lineage>
</organism>
<evidence type="ECO:0000256" key="1">
    <source>
        <dbReference type="ARBA" id="ARBA00023125"/>
    </source>
</evidence>
<evidence type="ECO:0000256" key="3">
    <source>
        <dbReference type="PROSITE-ProRule" id="PRU01248"/>
    </source>
</evidence>